<dbReference type="Gene3D" id="1.25.40.10">
    <property type="entry name" value="Tetratricopeptide repeat domain"/>
    <property type="match status" value="1"/>
</dbReference>
<dbReference type="AlphaFoldDB" id="A0A1M6LUD2"/>
<dbReference type="Proteomes" id="UP000184310">
    <property type="component" value="Unassembled WGS sequence"/>
</dbReference>
<evidence type="ECO:0000313" key="1">
    <source>
        <dbReference type="EMBL" id="SHJ74712.1"/>
    </source>
</evidence>
<evidence type="ECO:0008006" key="3">
    <source>
        <dbReference type="Google" id="ProtNLM"/>
    </source>
</evidence>
<evidence type="ECO:0000313" key="2">
    <source>
        <dbReference type="Proteomes" id="UP000184310"/>
    </source>
</evidence>
<dbReference type="STRING" id="1121302.SAMN02745163_02498"/>
<keyword evidence="2" id="KW-1185">Reference proteome</keyword>
<dbReference type="EMBL" id="FQZB01000010">
    <property type="protein sequence ID" value="SHJ74712.1"/>
    <property type="molecule type" value="Genomic_DNA"/>
</dbReference>
<name>A0A1M6LUD2_9CLOT</name>
<reference evidence="1 2" key="1">
    <citation type="submission" date="2016-11" db="EMBL/GenBank/DDBJ databases">
        <authorList>
            <person name="Jaros S."/>
            <person name="Januszkiewicz K."/>
            <person name="Wedrychowicz H."/>
        </authorList>
    </citation>
    <scope>NUCLEOTIDE SEQUENCE [LARGE SCALE GENOMIC DNA]</scope>
    <source>
        <strain evidence="1 2">DSM 21758</strain>
    </source>
</reference>
<proteinExistence type="predicted"/>
<organism evidence="1 2">
    <name type="scientific">Clostridium cavendishii DSM 21758</name>
    <dbReference type="NCBI Taxonomy" id="1121302"/>
    <lineage>
        <taxon>Bacteria</taxon>
        <taxon>Bacillati</taxon>
        <taxon>Bacillota</taxon>
        <taxon>Clostridia</taxon>
        <taxon>Eubacteriales</taxon>
        <taxon>Clostridiaceae</taxon>
        <taxon>Clostridium</taxon>
    </lineage>
</organism>
<dbReference type="SUPFAM" id="SSF48452">
    <property type="entry name" value="TPR-like"/>
    <property type="match status" value="1"/>
</dbReference>
<accession>A0A1M6LUD2</accession>
<protein>
    <recommendedName>
        <fullName evidence="3">Tetratricopeptide repeat-containing protein</fullName>
    </recommendedName>
</protein>
<dbReference type="InterPro" id="IPR011990">
    <property type="entry name" value="TPR-like_helical_dom_sf"/>
</dbReference>
<sequence>METLSERIKFAENLRESGKYYESIEIYLKAKEDCVQKNWINFIIGDIFYIIGDLEQSKKYYIKCLENGNTGDSLILHLGHALLDGVIKDDYQGALVEAYKEWIDIYYKNNVERLYDFVDIDLEDMTSYDYKCYIVAKEYIENNV</sequence>
<dbReference type="RefSeq" id="WP_072987976.1">
    <property type="nucleotide sequence ID" value="NZ_FQZB01000010.1"/>
</dbReference>
<gene>
    <name evidence="1" type="ORF">SAMN02745163_02498</name>
</gene>